<keyword evidence="1" id="KW-0812">Transmembrane</keyword>
<gene>
    <name evidence="2" type="ORF">ACFQHR_12615</name>
</gene>
<feature type="transmembrane region" description="Helical" evidence="1">
    <location>
        <begin position="120"/>
        <end position="145"/>
    </location>
</feature>
<keyword evidence="1" id="KW-0472">Membrane</keyword>
<dbReference type="EMBL" id="JBHSYQ010000005">
    <property type="protein sequence ID" value="MFC6998472.1"/>
    <property type="molecule type" value="Genomic_DNA"/>
</dbReference>
<protein>
    <submittedName>
        <fullName evidence="2">Uncharacterized protein</fullName>
    </submittedName>
</protein>
<dbReference type="Proteomes" id="UP001596405">
    <property type="component" value="Unassembled WGS sequence"/>
</dbReference>
<feature type="transmembrane region" description="Helical" evidence="1">
    <location>
        <begin position="157"/>
        <end position="177"/>
    </location>
</feature>
<accession>A0ABW2DPK7</accession>
<comment type="caution">
    <text evidence="2">The sequence shown here is derived from an EMBL/GenBank/DDBJ whole genome shotgun (WGS) entry which is preliminary data.</text>
</comment>
<evidence type="ECO:0000313" key="2">
    <source>
        <dbReference type="EMBL" id="MFC6998472.1"/>
    </source>
</evidence>
<keyword evidence="1" id="KW-1133">Transmembrane helix</keyword>
<feature type="transmembrane region" description="Helical" evidence="1">
    <location>
        <begin position="75"/>
        <end position="93"/>
    </location>
</feature>
<keyword evidence="3" id="KW-1185">Reference proteome</keyword>
<name>A0ABW2DPK7_9BACT</name>
<reference evidence="3" key="1">
    <citation type="journal article" date="2019" name="Int. J. Syst. Evol. Microbiol.">
        <title>The Global Catalogue of Microorganisms (GCM) 10K type strain sequencing project: providing services to taxonomists for standard genome sequencing and annotation.</title>
        <authorList>
            <consortium name="The Broad Institute Genomics Platform"/>
            <consortium name="The Broad Institute Genome Sequencing Center for Infectious Disease"/>
            <person name="Wu L."/>
            <person name="Ma J."/>
        </authorList>
    </citation>
    <scope>NUCLEOTIDE SEQUENCE [LARGE SCALE GENOMIC DNA]</scope>
    <source>
        <strain evidence="3">CGMCC 4.7393</strain>
    </source>
</reference>
<organism evidence="2 3">
    <name type="scientific">Rufibacter roseus</name>
    <dbReference type="NCBI Taxonomy" id="1567108"/>
    <lineage>
        <taxon>Bacteria</taxon>
        <taxon>Pseudomonadati</taxon>
        <taxon>Bacteroidota</taxon>
        <taxon>Cytophagia</taxon>
        <taxon>Cytophagales</taxon>
        <taxon>Hymenobacteraceae</taxon>
        <taxon>Rufibacter</taxon>
    </lineage>
</organism>
<feature type="transmembrane region" description="Helical" evidence="1">
    <location>
        <begin position="41"/>
        <end position="63"/>
    </location>
</feature>
<proteinExistence type="predicted"/>
<evidence type="ECO:0000313" key="3">
    <source>
        <dbReference type="Proteomes" id="UP001596405"/>
    </source>
</evidence>
<dbReference type="RefSeq" id="WP_066617461.1">
    <property type="nucleotide sequence ID" value="NZ_JBHSYQ010000005.1"/>
</dbReference>
<evidence type="ECO:0000256" key="1">
    <source>
        <dbReference type="SAM" id="Phobius"/>
    </source>
</evidence>
<sequence length="203" mass="23348">MDFEQLQKAWQQQAKPEPTYAAPKSDQAQILKQVKKLRRKLFFSNFMMTVGVVANAFFFHFFWMKDFGDSAWTKVGVIVIFGALLVASIGGWLKSSPWSRQSPSLSSKKFVKSSLKSFRFIYGSLRIFVPLYMALFGIGLQLMIYGAMVESSTLHRVIAHIGLAMLMVFTGGLTIYFQRLQYQEKYEPVVQELENMLQELEQE</sequence>